<dbReference type="Pfam" id="PF11905">
    <property type="entry name" value="DUF3425"/>
    <property type="match status" value="1"/>
</dbReference>
<organism evidence="1 2">
    <name type="scientific">Rhynchosporium secalis</name>
    <name type="common">Barley scald fungus</name>
    <dbReference type="NCBI Taxonomy" id="38038"/>
    <lineage>
        <taxon>Eukaryota</taxon>
        <taxon>Fungi</taxon>
        <taxon>Dikarya</taxon>
        <taxon>Ascomycota</taxon>
        <taxon>Pezizomycotina</taxon>
        <taxon>Leotiomycetes</taxon>
        <taxon>Helotiales</taxon>
        <taxon>Ploettnerulaceae</taxon>
        <taxon>Rhynchosporium</taxon>
    </lineage>
</organism>
<protein>
    <submittedName>
        <fullName evidence="1">Uncharacterized protein</fullName>
    </submittedName>
</protein>
<evidence type="ECO:0000313" key="2">
    <source>
        <dbReference type="Proteomes" id="UP000177625"/>
    </source>
</evidence>
<name>A0A1E1MHA1_RHYSE</name>
<proteinExistence type="predicted"/>
<sequence>MTGTNAGQQDLSNQCPVIARVLLEIRGSVIVFNTEQIKDFKSRRPQYDLLGLEPQRDPYKRPFEAMVPTTRALEYSDDWAGLKYGRLPKVVKGKRPPRLIHEEENLSRAPSSHNGIVPSDIQMGYDFDNLELTSLAADMSMETPIDTGAVSAFKTTPTQQDTDLFHTQTSSMISKLEASSPLGTVGTLSALLVNASILQINCHNIRGLQIHIPINLYTPAALKHTSLQMSTPHLPYIDLIPFPSIRDRLLRSQDVIDGAEVGGDIMDDVQFWGSSPWDDRGWDMGESSVKKWWWLMDDEVLGSTNFWRGVRDEKALSMAEVKRLI</sequence>
<dbReference type="PANTHER" id="PTHR38116">
    <property type="entry name" value="CHROMOSOME 7, WHOLE GENOME SHOTGUN SEQUENCE"/>
    <property type="match status" value="1"/>
</dbReference>
<dbReference type="EMBL" id="FJVC01000336">
    <property type="protein sequence ID" value="CZT48464.1"/>
    <property type="molecule type" value="Genomic_DNA"/>
</dbReference>
<dbReference type="PANTHER" id="PTHR38116:SF9">
    <property type="entry name" value="BZIP DOMAIN-CONTAINING PROTEIN"/>
    <property type="match status" value="1"/>
</dbReference>
<keyword evidence="2" id="KW-1185">Reference proteome</keyword>
<evidence type="ECO:0000313" key="1">
    <source>
        <dbReference type="EMBL" id="CZT48464.1"/>
    </source>
</evidence>
<accession>A0A1E1MHA1</accession>
<gene>
    <name evidence="1" type="ORF">RSE6_09160</name>
</gene>
<reference evidence="2" key="1">
    <citation type="submission" date="2016-03" db="EMBL/GenBank/DDBJ databases">
        <authorList>
            <person name="Guldener U."/>
        </authorList>
    </citation>
    <scope>NUCLEOTIDE SEQUENCE [LARGE SCALE GENOMIC DNA]</scope>
</reference>
<dbReference type="AlphaFoldDB" id="A0A1E1MHA1"/>
<dbReference type="InterPro" id="IPR021833">
    <property type="entry name" value="DUF3425"/>
</dbReference>
<dbReference type="Proteomes" id="UP000177625">
    <property type="component" value="Unassembled WGS sequence"/>
</dbReference>